<feature type="domain" description="Response regulatory" evidence="2">
    <location>
        <begin position="12"/>
        <end position="130"/>
    </location>
</feature>
<dbReference type="Pfam" id="PF00072">
    <property type="entry name" value="Response_reg"/>
    <property type="match status" value="1"/>
</dbReference>
<dbReference type="SUPFAM" id="SSF52172">
    <property type="entry name" value="CheY-like"/>
    <property type="match status" value="1"/>
</dbReference>
<evidence type="ECO:0000313" key="3">
    <source>
        <dbReference type="EMBL" id="PCI98183.1"/>
    </source>
</evidence>
<gene>
    <name evidence="3" type="ORF">COB13_14085</name>
</gene>
<reference evidence="3" key="2">
    <citation type="journal article" date="2018" name="ISME J.">
        <title>A dynamic microbial community with high functional redundancy inhabits the cold, oxic subseafloor aquifer.</title>
        <authorList>
            <person name="Tully B.J."/>
            <person name="Wheat C.G."/>
            <person name="Glazer B.T."/>
            <person name="Huber J.A."/>
        </authorList>
    </citation>
    <scope>NUCLEOTIDE SEQUENCE</scope>
    <source>
        <strain evidence="3">NORP83</strain>
    </source>
</reference>
<evidence type="ECO:0000256" key="1">
    <source>
        <dbReference type="PROSITE-ProRule" id="PRU00169"/>
    </source>
</evidence>
<feature type="modified residue" description="4-aspartylphosphate" evidence="1">
    <location>
        <position position="62"/>
    </location>
</feature>
<dbReference type="GO" id="GO:0000160">
    <property type="term" value="P:phosphorelay signal transduction system"/>
    <property type="evidence" value="ECO:0007669"/>
    <property type="project" value="InterPro"/>
</dbReference>
<proteinExistence type="predicted"/>
<organism evidence="3">
    <name type="scientific">OCS116 cluster bacterium</name>
    <dbReference type="NCBI Taxonomy" id="2030921"/>
    <lineage>
        <taxon>Bacteria</taxon>
        <taxon>Pseudomonadati</taxon>
        <taxon>Pseudomonadota</taxon>
        <taxon>Alphaproteobacteria</taxon>
        <taxon>OCS116 cluster</taxon>
    </lineage>
</organism>
<dbReference type="PROSITE" id="PS50110">
    <property type="entry name" value="RESPONSE_REGULATORY"/>
    <property type="match status" value="1"/>
</dbReference>
<dbReference type="InterPro" id="IPR011006">
    <property type="entry name" value="CheY-like_superfamily"/>
</dbReference>
<dbReference type="InterPro" id="IPR052048">
    <property type="entry name" value="ST_Response_Regulator"/>
</dbReference>
<dbReference type="AlphaFoldDB" id="A0A2A4YTS3"/>
<keyword evidence="1" id="KW-0597">Phosphoprotein</keyword>
<dbReference type="EMBL" id="NVUS01000023">
    <property type="protein sequence ID" value="PCI98183.1"/>
    <property type="molecule type" value="Genomic_DNA"/>
</dbReference>
<protein>
    <submittedName>
        <fullName evidence="3">Two-component system response regulator</fullName>
    </submittedName>
</protein>
<dbReference type="InterPro" id="IPR001789">
    <property type="entry name" value="Sig_transdc_resp-reg_receiver"/>
</dbReference>
<dbReference type="PANTHER" id="PTHR43228">
    <property type="entry name" value="TWO-COMPONENT RESPONSE REGULATOR"/>
    <property type="match status" value="1"/>
</dbReference>
<comment type="caution">
    <text evidence="3">The sequence shown here is derived from an EMBL/GenBank/DDBJ whole genome shotgun (WGS) entry which is preliminary data.</text>
</comment>
<sequence length="175" mass="19793">MAASNYHLDRLSFLVIDDNAYMRRIIRSILHGLGIRNVFEAEDGASGFEAMGHHSPDIVILDMLMPIFDGIEFLNLIRTPTNEHAFIPIIVVSAHLEKERISAARNAGANEFLAKPVSSDQLLNRILNIIENPRPFVNATNYFGPCRRRTAIKRKGPERRLNNDEKFLVPMATQV</sequence>
<dbReference type="SMART" id="SM00448">
    <property type="entry name" value="REC"/>
    <property type="match status" value="1"/>
</dbReference>
<accession>A0A2A4YTS3</accession>
<dbReference type="Gene3D" id="3.40.50.2300">
    <property type="match status" value="1"/>
</dbReference>
<reference key="1">
    <citation type="submission" date="2017-08" db="EMBL/GenBank/DDBJ databases">
        <title>A dynamic microbial community with high functional redundancy inhabits the cold, oxic subseafloor aquifer.</title>
        <authorList>
            <person name="Tully B.J."/>
            <person name="Wheat C.G."/>
            <person name="Glazer B.T."/>
            <person name="Huber J.A."/>
        </authorList>
    </citation>
    <scope>NUCLEOTIDE SEQUENCE [LARGE SCALE GENOMIC DNA]</scope>
</reference>
<dbReference type="PANTHER" id="PTHR43228:SF1">
    <property type="entry name" value="TWO-COMPONENT RESPONSE REGULATOR ARR22"/>
    <property type="match status" value="1"/>
</dbReference>
<evidence type="ECO:0000259" key="2">
    <source>
        <dbReference type="PROSITE" id="PS50110"/>
    </source>
</evidence>
<name>A0A2A4YTS3_9PROT</name>